<evidence type="ECO:0000313" key="2">
    <source>
        <dbReference type="Proteomes" id="UP000800235"/>
    </source>
</evidence>
<gene>
    <name evidence="1" type="ORF">EJ08DRAFT_663316</name>
</gene>
<protein>
    <submittedName>
        <fullName evidence="1">Uncharacterized protein</fullName>
    </submittedName>
</protein>
<comment type="caution">
    <text evidence="1">The sequence shown here is derived from an EMBL/GenBank/DDBJ whole genome shotgun (WGS) entry which is preliminary data.</text>
</comment>
<proteinExistence type="predicted"/>
<reference evidence="1" key="1">
    <citation type="journal article" date="2020" name="Stud. Mycol.">
        <title>101 Dothideomycetes genomes: a test case for predicting lifestyles and emergence of pathogens.</title>
        <authorList>
            <person name="Haridas S."/>
            <person name="Albert R."/>
            <person name="Binder M."/>
            <person name="Bloem J."/>
            <person name="Labutti K."/>
            <person name="Salamov A."/>
            <person name="Andreopoulos B."/>
            <person name="Baker S."/>
            <person name="Barry K."/>
            <person name="Bills G."/>
            <person name="Bluhm B."/>
            <person name="Cannon C."/>
            <person name="Castanera R."/>
            <person name="Culley D."/>
            <person name="Daum C."/>
            <person name="Ezra D."/>
            <person name="Gonzalez J."/>
            <person name="Henrissat B."/>
            <person name="Kuo A."/>
            <person name="Liang C."/>
            <person name="Lipzen A."/>
            <person name="Lutzoni F."/>
            <person name="Magnuson J."/>
            <person name="Mondo S."/>
            <person name="Nolan M."/>
            <person name="Ohm R."/>
            <person name="Pangilinan J."/>
            <person name="Park H.-J."/>
            <person name="Ramirez L."/>
            <person name="Alfaro M."/>
            <person name="Sun H."/>
            <person name="Tritt A."/>
            <person name="Yoshinaga Y."/>
            <person name="Zwiers L.-H."/>
            <person name="Turgeon B."/>
            <person name="Goodwin S."/>
            <person name="Spatafora J."/>
            <person name="Crous P."/>
            <person name="Grigoriev I."/>
        </authorList>
    </citation>
    <scope>NUCLEOTIDE SEQUENCE</scope>
    <source>
        <strain evidence="1">CBS 130266</strain>
    </source>
</reference>
<dbReference type="EMBL" id="MU007065">
    <property type="protein sequence ID" value="KAF2426287.1"/>
    <property type="molecule type" value="Genomic_DNA"/>
</dbReference>
<name>A0A9P4NLU4_9PEZI</name>
<dbReference type="AlphaFoldDB" id="A0A9P4NLU4"/>
<accession>A0A9P4NLU4</accession>
<evidence type="ECO:0000313" key="1">
    <source>
        <dbReference type="EMBL" id="KAF2426287.1"/>
    </source>
</evidence>
<organism evidence="1 2">
    <name type="scientific">Tothia fuscella</name>
    <dbReference type="NCBI Taxonomy" id="1048955"/>
    <lineage>
        <taxon>Eukaryota</taxon>
        <taxon>Fungi</taxon>
        <taxon>Dikarya</taxon>
        <taxon>Ascomycota</taxon>
        <taxon>Pezizomycotina</taxon>
        <taxon>Dothideomycetes</taxon>
        <taxon>Pleosporomycetidae</taxon>
        <taxon>Venturiales</taxon>
        <taxon>Cylindrosympodiaceae</taxon>
        <taxon>Tothia</taxon>
    </lineage>
</organism>
<dbReference type="Proteomes" id="UP000800235">
    <property type="component" value="Unassembled WGS sequence"/>
</dbReference>
<keyword evidence="2" id="KW-1185">Reference proteome</keyword>
<sequence length="122" mass="13755">MATKPTQNNGTSSKPIHDTGLISLPVTTKEADKIFNSFTLVNFEAEEKKRLITIPDGKCVEKDNECTVHEDEDDDQIMDCVLAKLGDYENLPLAGEVLKAKLIPRMEDFIELVIDMVEERMK</sequence>